<gene>
    <name evidence="1" type="ORF">CDAR_299871</name>
</gene>
<dbReference type="Proteomes" id="UP001054837">
    <property type="component" value="Unassembled WGS sequence"/>
</dbReference>
<evidence type="ECO:0000313" key="1">
    <source>
        <dbReference type="EMBL" id="GIY77098.1"/>
    </source>
</evidence>
<name>A0AAV4W4C5_9ARAC</name>
<evidence type="ECO:0000313" key="2">
    <source>
        <dbReference type="Proteomes" id="UP001054837"/>
    </source>
</evidence>
<sequence>MCEREGRISFLIFAVDDTHHHPSSLKRVDKSGGKIHVWRRFVIFGEIFLGAIPGDPTQELSDCAGTGRKSTVLTRTLLSTSMWVMDDGTGCPGHVQQNFNKGYGLPVSKMADTAR</sequence>
<keyword evidence="2" id="KW-1185">Reference proteome</keyword>
<reference evidence="1 2" key="1">
    <citation type="submission" date="2021-06" db="EMBL/GenBank/DDBJ databases">
        <title>Caerostris darwini draft genome.</title>
        <authorList>
            <person name="Kono N."/>
            <person name="Arakawa K."/>
        </authorList>
    </citation>
    <scope>NUCLEOTIDE SEQUENCE [LARGE SCALE GENOMIC DNA]</scope>
</reference>
<accession>A0AAV4W4C5</accession>
<proteinExistence type="predicted"/>
<protein>
    <submittedName>
        <fullName evidence="1">Uncharacterized protein</fullName>
    </submittedName>
</protein>
<dbReference type="EMBL" id="BPLQ01014081">
    <property type="protein sequence ID" value="GIY77098.1"/>
    <property type="molecule type" value="Genomic_DNA"/>
</dbReference>
<organism evidence="1 2">
    <name type="scientific">Caerostris darwini</name>
    <dbReference type="NCBI Taxonomy" id="1538125"/>
    <lineage>
        <taxon>Eukaryota</taxon>
        <taxon>Metazoa</taxon>
        <taxon>Ecdysozoa</taxon>
        <taxon>Arthropoda</taxon>
        <taxon>Chelicerata</taxon>
        <taxon>Arachnida</taxon>
        <taxon>Araneae</taxon>
        <taxon>Araneomorphae</taxon>
        <taxon>Entelegynae</taxon>
        <taxon>Araneoidea</taxon>
        <taxon>Araneidae</taxon>
        <taxon>Caerostris</taxon>
    </lineage>
</organism>
<comment type="caution">
    <text evidence="1">The sequence shown here is derived from an EMBL/GenBank/DDBJ whole genome shotgun (WGS) entry which is preliminary data.</text>
</comment>
<dbReference type="AlphaFoldDB" id="A0AAV4W4C5"/>